<proteinExistence type="predicted"/>
<reference evidence="3" key="1">
    <citation type="submission" date="2016-06" db="UniProtKB">
        <authorList>
            <consortium name="WormBaseParasite"/>
        </authorList>
    </citation>
    <scope>IDENTIFICATION</scope>
</reference>
<evidence type="ECO:0000313" key="1">
    <source>
        <dbReference type="EMBL" id="VDP95965.1"/>
    </source>
</evidence>
<name>A0A183BGC8_9TREM</name>
<organism evidence="3">
    <name type="scientific">Echinostoma caproni</name>
    <dbReference type="NCBI Taxonomy" id="27848"/>
    <lineage>
        <taxon>Eukaryota</taxon>
        <taxon>Metazoa</taxon>
        <taxon>Spiralia</taxon>
        <taxon>Lophotrochozoa</taxon>
        <taxon>Platyhelminthes</taxon>
        <taxon>Trematoda</taxon>
        <taxon>Digenea</taxon>
        <taxon>Plagiorchiida</taxon>
        <taxon>Echinostomata</taxon>
        <taxon>Echinostomatoidea</taxon>
        <taxon>Echinostomatidae</taxon>
        <taxon>Echinostoma</taxon>
    </lineage>
</organism>
<evidence type="ECO:0000313" key="3">
    <source>
        <dbReference type="WBParaSite" id="ECPE_0001831301-mRNA-1"/>
    </source>
</evidence>
<reference evidence="1 2" key="2">
    <citation type="submission" date="2018-11" db="EMBL/GenBank/DDBJ databases">
        <authorList>
            <consortium name="Pathogen Informatics"/>
        </authorList>
    </citation>
    <scope>NUCLEOTIDE SEQUENCE [LARGE SCALE GENOMIC DNA]</scope>
    <source>
        <strain evidence="1 2">Egypt</strain>
    </source>
</reference>
<dbReference type="OrthoDB" id="256333at2759"/>
<dbReference type="AlphaFoldDB" id="A0A183BGC8"/>
<gene>
    <name evidence="1" type="ORF">ECPE_LOCUS18263</name>
</gene>
<accession>A0A183BGC8</accession>
<protein>
    <submittedName>
        <fullName evidence="3">VASt domain-containing protein</fullName>
    </submittedName>
</protein>
<evidence type="ECO:0000313" key="2">
    <source>
        <dbReference type="Proteomes" id="UP000272942"/>
    </source>
</evidence>
<keyword evidence="2" id="KW-1185">Reference proteome</keyword>
<dbReference type="Proteomes" id="UP000272942">
    <property type="component" value="Unassembled WGS sequence"/>
</dbReference>
<dbReference type="WBParaSite" id="ECPE_0001831301-mRNA-1">
    <property type="protein sequence ID" value="ECPE_0001831301-mRNA-1"/>
    <property type="gene ID" value="ECPE_0001831301"/>
</dbReference>
<sequence>MWRGHLESCLLQPDLPECNCSFFRITYHFEISNFCSQDFVTIGTDWSATMEQFRAMLAETSNLPGSLRNHADLGWIGRFRRSVFPIEHRRLQVTNSGYNSPGKNEIMTKDKALGLCFYDKGIYISNDSDLTS</sequence>
<dbReference type="EMBL" id="UZAN01076385">
    <property type="protein sequence ID" value="VDP95965.1"/>
    <property type="molecule type" value="Genomic_DNA"/>
</dbReference>